<evidence type="ECO:0000313" key="5">
    <source>
        <dbReference type="Proteomes" id="UP000480303"/>
    </source>
</evidence>
<name>A0A6A0BDX3_9LACT</name>
<dbReference type="Pfam" id="PF26334">
    <property type="entry name" value="Gtf3_N"/>
    <property type="match status" value="1"/>
</dbReference>
<reference evidence="4 5" key="1">
    <citation type="submission" date="2020-02" db="EMBL/GenBank/DDBJ databases">
        <title>Draft genome sequence of Lactococcus sp. Hs30E4-3.</title>
        <authorList>
            <person name="Noda S."/>
            <person name="Yuki M."/>
            <person name="Ohkuma M."/>
        </authorList>
    </citation>
    <scope>NUCLEOTIDE SEQUENCE [LARGE SCALE GENOMIC DNA]</scope>
    <source>
        <strain evidence="4 5">Hs30E4-3</strain>
    </source>
</reference>
<dbReference type="EMBL" id="BLLI01000051">
    <property type="protein sequence ID" value="GFH43006.1"/>
    <property type="molecule type" value="Genomic_DNA"/>
</dbReference>
<dbReference type="AlphaFoldDB" id="A0A6A0BDX3"/>
<dbReference type="InterPro" id="IPR058592">
    <property type="entry name" value="Gtf3_C"/>
</dbReference>
<feature type="domain" description="Glucosyltransferase 3-like N-terminal" evidence="2">
    <location>
        <begin position="2"/>
        <end position="144"/>
    </location>
</feature>
<proteinExistence type="predicted"/>
<comment type="caution">
    <text evidence="4">The sequence shown here is derived from an EMBL/GenBank/DDBJ whole genome shotgun (WGS) entry which is preliminary data.</text>
</comment>
<dbReference type="PIRSF" id="PIRSF007023">
    <property type="entry name" value="UDP-Galf_transf"/>
    <property type="match status" value="1"/>
</dbReference>
<feature type="domain" description="Glucosyltransferase 3-like C-terminal" evidence="3">
    <location>
        <begin position="167"/>
        <end position="320"/>
    </location>
</feature>
<dbReference type="InterPro" id="IPR058591">
    <property type="entry name" value="Gtf3_N"/>
</dbReference>
<evidence type="ECO:0000259" key="3">
    <source>
        <dbReference type="Pfam" id="PF26337"/>
    </source>
</evidence>
<evidence type="ECO:0000313" key="4">
    <source>
        <dbReference type="EMBL" id="GFH43006.1"/>
    </source>
</evidence>
<accession>A0A6A0BDX3</accession>
<dbReference type="Proteomes" id="UP000480303">
    <property type="component" value="Unassembled WGS sequence"/>
</dbReference>
<dbReference type="Gene3D" id="3.40.50.2000">
    <property type="entry name" value="Glycogen Phosphorylase B"/>
    <property type="match status" value="2"/>
</dbReference>
<gene>
    <name evidence="4" type="ORF">Hs30E_15570</name>
</gene>
<organism evidence="4 5">
    <name type="scientific">Pseudolactococcus hodotermopsidis</name>
    <dbReference type="NCBI Taxonomy" id="2709157"/>
    <lineage>
        <taxon>Bacteria</taxon>
        <taxon>Bacillati</taxon>
        <taxon>Bacillota</taxon>
        <taxon>Bacilli</taxon>
        <taxon>Lactobacillales</taxon>
        <taxon>Streptococcaceae</taxon>
        <taxon>Pseudolactococcus</taxon>
    </lineage>
</organism>
<keyword evidence="5" id="KW-1185">Reference proteome</keyword>
<evidence type="ECO:0000256" key="1">
    <source>
        <dbReference type="ARBA" id="ARBA00022679"/>
    </source>
</evidence>
<evidence type="ECO:0000259" key="2">
    <source>
        <dbReference type="Pfam" id="PF26334"/>
    </source>
</evidence>
<dbReference type="RefSeq" id="WP_172209448.1">
    <property type="nucleotide sequence ID" value="NZ_BLLI01000051.1"/>
</dbReference>
<keyword evidence="1 4" id="KW-0808">Transferase</keyword>
<sequence>MKWVTQTVGRVPRADYRKAQEDFAHFAKAAKFRRLAIFRFNDAQESDEELQRRIWGIIAGLKHGDLLIHQYPTWNSKRYEDMFQREASYKGVTMGAYIQQLPALSNERFEADFPLEILFRYDFLIAHTEKMREKLQELGYEKLIFVSSFADYVQDYPIRPKKFLRQVVYFGDIGMKPKFLSWSNTTMLKVLGPNHSELSKSDSVKFGANPNLSVVSTYLEGGFGFLERDSRKTDDYAAMSFHDKLSLFLSAGMPVIVYDDFAYAEFIVENKLGFAISQISEIDEKIAQIDEENYAEFLKNVSYFGELMRTGFFTGKLLQQLEGLDFFDLVEGRPQLGF</sequence>
<protein>
    <submittedName>
        <fullName evidence="4">Beta-1,6-galactofuranosyltransferase</fullName>
    </submittedName>
</protein>
<dbReference type="Pfam" id="PF26337">
    <property type="entry name" value="Gtf3_C"/>
    <property type="match status" value="1"/>
</dbReference>
<dbReference type="GO" id="GO:0016740">
    <property type="term" value="F:transferase activity"/>
    <property type="evidence" value="ECO:0007669"/>
    <property type="project" value="UniProtKB-KW"/>
</dbReference>